<feature type="compositionally biased region" description="Polar residues" evidence="1">
    <location>
        <begin position="112"/>
        <end position="123"/>
    </location>
</feature>
<protein>
    <submittedName>
        <fullName evidence="2">Uncharacterized protein</fullName>
    </submittedName>
</protein>
<dbReference type="Proteomes" id="UP000270342">
    <property type="component" value="Unassembled WGS sequence"/>
</dbReference>
<name>A0A494Y910_9BURK</name>
<feature type="region of interest" description="Disordered" evidence="1">
    <location>
        <begin position="81"/>
        <end position="153"/>
    </location>
</feature>
<organism evidence="2 3">
    <name type="scientific">Pararobbsia silviterrae</name>
    <dbReference type="NCBI Taxonomy" id="1792498"/>
    <lineage>
        <taxon>Bacteria</taxon>
        <taxon>Pseudomonadati</taxon>
        <taxon>Pseudomonadota</taxon>
        <taxon>Betaproteobacteria</taxon>
        <taxon>Burkholderiales</taxon>
        <taxon>Burkholderiaceae</taxon>
        <taxon>Pararobbsia</taxon>
    </lineage>
</organism>
<keyword evidence="3" id="KW-1185">Reference proteome</keyword>
<dbReference type="AlphaFoldDB" id="A0A494Y910"/>
<sequence length="200" mass="19523">MEDRGMIAHRFKGLFGLRIAACAAAAATLYVACGFGAASAIAQTSGASGQSGLSASGSSGLPGLHVGSGLGLSGGPMGAPSSLGGIGKSGAGAQSSSGGKPPPTSGRPSSGNDTAQSIGSQLSAGPYANARPGGLYGTKSKDKKSVAAKAQQASAVAAAGLSHEWNYTYGSESLGTNASSIYKSPYKSTTDDYQWGNTTH</sequence>
<reference evidence="2 3" key="1">
    <citation type="submission" date="2018-10" db="EMBL/GenBank/DDBJ databases">
        <title>Robbsia sp. DHC34, isolated from soil.</title>
        <authorList>
            <person name="Gao Z.-H."/>
            <person name="Qiu L.-H."/>
        </authorList>
    </citation>
    <scope>NUCLEOTIDE SEQUENCE [LARGE SCALE GENOMIC DNA]</scope>
    <source>
        <strain evidence="2 3">DHC34</strain>
    </source>
</reference>
<evidence type="ECO:0000256" key="1">
    <source>
        <dbReference type="SAM" id="MobiDB-lite"/>
    </source>
</evidence>
<accession>A0A494Y910</accession>
<feature type="region of interest" description="Disordered" evidence="1">
    <location>
        <begin position="171"/>
        <end position="200"/>
    </location>
</feature>
<evidence type="ECO:0000313" key="2">
    <source>
        <dbReference type="EMBL" id="RKP59134.1"/>
    </source>
</evidence>
<comment type="caution">
    <text evidence="2">The sequence shown here is derived from an EMBL/GenBank/DDBJ whole genome shotgun (WGS) entry which is preliminary data.</text>
</comment>
<evidence type="ECO:0000313" key="3">
    <source>
        <dbReference type="Proteomes" id="UP000270342"/>
    </source>
</evidence>
<gene>
    <name evidence="2" type="ORF">D7S86_04345</name>
</gene>
<proteinExistence type="predicted"/>
<dbReference type="EMBL" id="RBZU01000001">
    <property type="protein sequence ID" value="RKP59134.1"/>
    <property type="molecule type" value="Genomic_DNA"/>
</dbReference>